<dbReference type="Gramene" id="KCW89741">
    <property type="protein sequence ID" value="KCW89741"/>
    <property type="gene ID" value="EUGRSUZ_A02003"/>
</dbReference>
<keyword evidence="1" id="KW-1133">Transmembrane helix</keyword>
<organism evidence="2">
    <name type="scientific">Eucalyptus grandis</name>
    <name type="common">Flooded gum</name>
    <dbReference type="NCBI Taxonomy" id="71139"/>
    <lineage>
        <taxon>Eukaryota</taxon>
        <taxon>Viridiplantae</taxon>
        <taxon>Streptophyta</taxon>
        <taxon>Embryophyta</taxon>
        <taxon>Tracheophyta</taxon>
        <taxon>Spermatophyta</taxon>
        <taxon>Magnoliopsida</taxon>
        <taxon>eudicotyledons</taxon>
        <taxon>Gunneridae</taxon>
        <taxon>Pentapetalae</taxon>
        <taxon>rosids</taxon>
        <taxon>malvids</taxon>
        <taxon>Myrtales</taxon>
        <taxon>Myrtaceae</taxon>
        <taxon>Myrtoideae</taxon>
        <taxon>Eucalypteae</taxon>
        <taxon>Eucalyptus</taxon>
    </lineage>
</organism>
<dbReference type="AlphaFoldDB" id="A0A059DH56"/>
<keyword evidence="1" id="KW-0812">Transmembrane</keyword>
<name>A0A059DH56_EUCGR</name>
<accession>A0A059DH56</accession>
<evidence type="ECO:0000313" key="2">
    <source>
        <dbReference type="EMBL" id="KCW89741.1"/>
    </source>
</evidence>
<evidence type="ECO:0000256" key="1">
    <source>
        <dbReference type="SAM" id="Phobius"/>
    </source>
</evidence>
<dbReference type="InParanoid" id="A0A059DH56"/>
<gene>
    <name evidence="2" type="ORF">EUGRSUZ_A02003</name>
</gene>
<dbReference type="EMBL" id="KK198753">
    <property type="protein sequence ID" value="KCW89741.1"/>
    <property type="molecule type" value="Genomic_DNA"/>
</dbReference>
<sequence length="85" mass="10193">MRNAWPMITSVSTRSHLVLRFRIHISFLVKGILLCFPHFYQGFPVFIFHIPCKSNYFVSFKKARLCFPCNCSIEMNEIHEHFHKF</sequence>
<proteinExistence type="predicted"/>
<reference evidence="2" key="1">
    <citation type="submission" date="2013-07" db="EMBL/GenBank/DDBJ databases">
        <title>The genome of Eucalyptus grandis.</title>
        <authorList>
            <person name="Schmutz J."/>
            <person name="Hayes R."/>
            <person name="Myburg A."/>
            <person name="Tuskan G."/>
            <person name="Grattapaglia D."/>
            <person name="Rokhsar D.S."/>
        </authorList>
    </citation>
    <scope>NUCLEOTIDE SEQUENCE</scope>
    <source>
        <tissue evidence="2">Leaf extractions</tissue>
    </source>
</reference>
<protein>
    <submittedName>
        <fullName evidence="2">Uncharacterized protein</fullName>
    </submittedName>
</protein>
<feature type="transmembrane region" description="Helical" evidence="1">
    <location>
        <begin position="21"/>
        <end position="40"/>
    </location>
</feature>
<keyword evidence="1" id="KW-0472">Membrane</keyword>